<protein>
    <recommendedName>
        <fullName evidence="3">Rad50/SbcC-type AAA domain-containing protein</fullName>
    </recommendedName>
</protein>
<dbReference type="KEGG" id="amob:HG15A2_19680"/>
<proteinExistence type="predicted"/>
<evidence type="ECO:0000313" key="1">
    <source>
        <dbReference type="EMBL" id="QDS98687.1"/>
    </source>
</evidence>
<evidence type="ECO:0000313" key="2">
    <source>
        <dbReference type="Proteomes" id="UP000319852"/>
    </source>
</evidence>
<name>A0A517MV73_9BACT</name>
<keyword evidence="2" id="KW-1185">Reference proteome</keyword>
<dbReference type="InterPro" id="IPR027417">
    <property type="entry name" value="P-loop_NTPase"/>
</dbReference>
<evidence type="ECO:0008006" key="3">
    <source>
        <dbReference type="Google" id="ProtNLM"/>
    </source>
</evidence>
<reference evidence="1 2" key="1">
    <citation type="submission" date="2019-02" db="EMBL/GenBank/DDBJ databases">
        <title>Deep-cultivation of Planctomycetes and their phenomic and genomic characterization uncovers novel biology.</title>
        <authorList>
            <person name="Wiegand S."/>
            <person name="Jogler M."/>
            <person name="Boedeker C."/>
            <person name="Pinto D."/>
            <person name="Vollmers J."/>
            <person name="Rivas-Marin E."/>
            <person name="Kohn T."/>
            <person name="Peeters S.H."/>
            <person name="Heuer A."/>
            <person name="Rast P."/>
            <person name="Oberbeckmann S."/>
            <person name="Bunk B."/>
            <person name="Jeske O."/>
            <person name="Meyerdierks A."/>
            <person name="Storesund J.E."/>
            <person name="Kallscheuer N."/>
            <person name="Luecker S."/>
            <person name="Lage O.M."/>
            <person name="Pohl T."/>
            <person name="Merkel B.J."/>
            <person name="Hornburger P."/>
            <person name="Mueller R.-W."/>
            <person name="Bruemmer F."/>
            <person name="Labrenz M."/>
            <person name="Spormann A.M."/>
            <person name="Op den Camp H."/>
            <person name="Overmann J."/>
            <person name="Amann R."/>
            <person name="Jetten M.S.M."/>
            <person name="Mascher T."/>
            <person name="Medema M.H."/>
            <person name="Devos D.P."/>
            <person name="Kaster A.-K."/>
            <person name="Ovreas L."/>
            <person name="Rohde M."/>
            <person name="Galperin M.Y."/>
            <person name="Jogler C."/>
        </authorList>
    </citation>
    <scope>NUCLEOTIDE SEQUENCE [LARGE SCALE GENOMIC DNA]</scope>
    <source>
        <strain evidence="1 2">HG15A2</strain>
    </source>
</reference>
<dbReference type="EMBL" id="CP036263">
    <property type="protein sequence ID" value="QDS98687.1"/>
    <property type="molecule type" value="Genomic_DNA"/>
</dbReference>
<accession>A0A517MV73</accession>
<dbReference type="SUPFAM" id="SSF52540">
    <property type="entry name" value="P-loop containing nucleoside triphosphate hydrolases"/>
    <property type="match status" value="1"/>
</dbReference>
<gene>
    <name evidence="1" type="ORF">HG15A2_19680</name>
</gene>
<dbReference type="Proteomes" id="UP000319852">
    <property type="component" value="Chromosome"/>
</dbReference>
<organism evidence="1 2">
    <name type="scientific">Adhaeretor mobilis</name>
    <dbReference type="NCBI Taxonomy" id="1930276"/>
    <lineage>
        <taxon>Bacteria</taxon>
        <taxon>Pseudomonadati</taxon>
        <taxon>Planctomycetota</taxon>
        <taxon>Planctomycetia</taxon>
        <taxon>Pirellulales</taxon>
        <taxon>Lacipirellulaceae</taxon>
        <taxon>Adhaeretor</taxon>
    </lineage>
</organism>
<dbReference type="Gene3D" id="3.40.50.300">
    <property type="entry name" value="P-loop containing nucleotide triphosphate hydrolases"/>
    <property type="match status" value="1"/>
</dbReference>
<sequence length="115" mass="12851">MVGDNSTMHPYQPHVDYVRFERKCSLNSEYAAKIPCIAATERIDLHSHVMFFIGENGTGKFTLLEAIAVANGFNPEGGTRNFSNTTKDTHADLYNWIKLGRGARGKRRSDGFLSI</sequence>
<dbReference type="AlphaFoldDB" id="A0A517MV73"/>